<keyword evidence="2" id="KW-1133">Transmembrane helix</keyword>
<organism evidence="3 4">
    <name type="scientific">Leptomonas pyrrhocoris</name>
    <name type="common">Firebug parasite</name>
    <dbReference type="NCBI Taxonomy" id="157538"/>
    <lineage>
        <taxon>Eukaryota</taxon>
        <taxon>Discoba</taxon>
        <taxon>Euglenozoa</taxon>
        <taxon>Kinetoplastea</taxon>
        <taxon>Metakinetoplastina</taxon>
        <taxon>Trypanosomatida</taxon>
        <taxon>Trypanosomatidae</taxon>
        <taxon>Leishmaniinae</taxon>
        <taxon>Leptomonas</taxon>
    </lineage>
</organism>
<feature type="compositionally biased region" description="Polar residues" evidence="1">
    <location>
        <begin position="143"/>
        <end position="154"/>
    </location>
</feature>
<feature type="compositionally biased region" description="Acidic residues" evidence="1">
    <location>
        <begin position="110"/>
        <end position="119"/>
    </location>
</feature>
<dbReference type="InterPro" id="IPR004027">
    <property type="entry name" value="SEC_C_motif"/>
</dbReference>
<accession>A0A0M9FZS7</accession>
<feature type="transmembrane region" description="Helical" evidence="2">
    <location>
        <begin position="54"/>
        <end position="72"/>
    </location>
</feature>
<dbReference type="OMA" id="FGACCAP"/>
<name>A0A0M9FZS7_LEPPY</name>
<evidence type="ECO:0000256" key="2">
    <source>
        <dbReference type="SAM" id="Phobius"/>
    </source>
</evidence>
<keyword evidence="2" id="KW-0812">Transmembrane</keyword>
<feature type="region of interest" description="Disordered" evidence="1">
    <location>
        <begin position="78"/>
        <end position="171"/>
    </location>
</feature>
<evidence type="ECO:0000256" key="1">
    <source>
        <dbReference type="SAM" id="MobiDB-lite"/>
    </source>
</evidence>
<gene>
    <name evidence="3" type="ORF">ABB37_05283</name>
</gene>
<protein>
    <submittedName>
        <fullName evidence="3">Uncharacterized protein</fullName>
    </submittedName>
</protein>
<keyword evidence="2" id="KW-0472">Membrane</keyword>
<evidence type="ECO:0000313" key="4">
    <source>
        <dbReference type="Proteomes" id="UP000037923"/>
    </source>
</evidence>
<dbReference type="Proteomes" id="UP000037923">
    <property type="component" value="Unassembled WGS sequence"/>
</dbReference>
<comment type="caution">
    <text evidence="3">The sequence shown here is derived from an EMBL/GenBank/DDBJ whole genome shotgun (WGS) entry which is preliminary data.</text>
</comment>
<proteinExistence type="predicted"/>
<dbReference type="EMBL" id="LGTL01000010">
    <property type="protein sequence ID" value="KPA79445.1"/>
    <property type="molecule type" value="Genomic_DNA"/>
</dbReference>
<dbReference type="OrthoDB" id="262977at2759"/>
<feature type="transmembrane region" description="Helical" evidence="2">
    <location>
        <begin position="29"/>
        <end position="48"/>
    </location>
</feature>
<dbReference type="AlphaFoldDB" id="A0A0M9FZS7"/>
<sequence>MEPARSTFNDQEMRRQWRHYRQRQYQYRLLARVVIRTAIWLLSVYVVQQWSSRAVPFYLVLSIVLLAVVVAYGEDAAAEDATATRREPRVDTGAAPVAVEGSNDAAGDIGQDEAQEGDDGVGRVPQPQLDRAVRRRAKKTAENHTQTAAFSSGQVPPADSKPLPNPASISGSATPLFDGVLTQAQQRSVLLAMQRLGTPGATRCAMDAGFRRTLVNAALDDSAACVCGSGAKFGACCASVKDELLAIIETT</sequence>
<dbReference type="GeneID" id="26905573"/>
<dbReference type="RefSeq" id="XP_015657884.1">
    <property type="nucleotide sequence ID" value="XM_015803242.1"/>
</dbReference>
<evidence type="ECO:0000313" key="3">
    <source>
        <dbReference type="EMBL" id="KPA79445.1"/>
    </source>
</evidence>
<dbReference type="Pfam" id="PF02810">
    <property type="entry name" value="SEC-C"/>
    <property type="match status" value="1"/>
</dbReference>
<dbReference type="VEuPathDB" id="TriTrypDB:LpyrH10_10_0520"/>
<reference evidence="3 4" key="1">
    <citation type="submission" date="2015-07" db="EMBL/GenBank/DDBJ databases">
        <title>High-quality genome of monoxenous trypanosomatid Leptomonas pyrrhocoris.</title>
        <authorList>
            <person name="Flegontov P."/>
            <person name="Butenko A."/>
            <person name="Firsov S."/>
            <person name="Vlcek C."/>
            <person name="Logacheva M.D."/>
            <person name="Field M."/>
            <person name="Filatov D."/>
            <person name="Flegontova O."/>
            <person name="Gerasimov E."/>
            <person name="Jackson A.P."/>
            <person name="Kelly S."/>
            <person name="Opperdoes F."/>
            <person name="O'Reilly A."/>
            <person name="Votypka J."/>
            <person name="Yurchenko V."/>
            <person name="Lukes J."/>
        </authorList>
    </citation>
    <scope>NUCLEOTIDE SEQUENCE [LARGE SCALE GENOMIC DNA]</scope>
    <source>
        <strain evidence="3">H10</strain>
    </source>
</reference>
<keyword evidence="4" id="KW-1185">Reference proteome</keyword>